<dbReference type="Pfam" id="PF02393">
    <property type="entry name" value="US22"/>
    <property type="match status" value="1"/>
</dbReference>
<organismHost>
    <name type="scientific">Macaca</name>
    <name type="common">macaques</name>
    <dbReference type="NCBI Taxonomy" id="9539"/>
</organismHost>
<name>G8XU72_SCMVC</name>
<dbReference type="Proteomes" id="UP000113346">
    <property type="component" value="Segment"/>
</dbReference>
<feature type="compositionally biased region" description="Pro residues" evidence="1">
    <location>
        <begin position="74"/>
        <end position="86"/>
    </location>
</feature>
<accession>G8XU72</accession>
<feature type="compositionally biased region" description="Basic and acidic residues" evidence="1">
    <location>
        <begin position="419"/>
        <end position="433"/>
    </location>
</feature>
<gene>
    <name evidence="2" type="primary">TRS1</name>
</gene>
<dbReference type="EMBL" id="FJ483969">
    <property type="protein sequence ID" value="AEV80710.1"/>
    <property type="molecule type" value="Genomic_DNA"/>
</dbReference>
<feature type="region of interest" description="Disordered" evidence="1">
    <location>
        <begin position="374"/>
        <end position="438"/>
    </location>
</feature>
<evidence type="ECO:0000256" key="1">
    <source>
        <dbReference type="SAM" id="MobiDB-lite"/>
    </source>
</evidence>
<reference evidence="2" key="1">
    <citation type="submission" date="2011-12" db="EMBL/GenBank/DDBJ databases">
        <title>Comparative genomics of primate cytomegaloviruses.</title>
        <authorList>
            <person name="Davison A.J."/>
            <person name="Holton M."/>
            <person name="Dolan A."/>
            <person name="Dargan D.J."/>
            <person name="Gatherer D."/>
            <person name="Hayward G.S."/>
        </authorList>
    </citation>
    <scope>NUCLEOTIDE SEQUENCE [LARGE SCALE GENOMIC DNA]</scope>
    <source>
        <strain evidence="2">Colburn</strain>
    </source>
</reference>
<sequence>MTGRRPPRPWSAHHAHHAQYARYAGLRNSPPPNSPLLPTPPRHWHPLPPFRPPAMQMSSLAAALPVLDASGHPIQPPTPPNAPGAPPARELCTAPQRHLLAQIPAQRRALNRDEFLVMATCWSGAFMANTTARATRKWCQRETGQLLPLGRPAGFYAVITPRSEMRDVGATDLRQLSPTDDWIVLVAIIVHETAAGPGSQPTICRHEGLYLALGPHFRVFLFDFPRMTLHLVATDADEFWRYGCGDIPRLYLCTMLPPLTTHPPHVTELLSRQYPNPSAAAAAISHGAAGQTVHLQTPGRAPQPWLVTTSWDELERWKPFCHWPCPGAIVAAVRSFIGDRLCCNFHLLGYVTTSHWLPSLTEWAAARNNYFETRSRNPRVRGPPDTAATGETATVKRRPKTKGRHRGPPQAQAQPQPDAPKHEPSHDTPHDPQSEVDEEGRLLAKNPMVTVLIILDDLGSVFGYCTQDGLLYPLADDLFHFQRVGLLGLFNLGRTVASAEQTAARILSDRDATVWERPRVDALYLWPRTGGGAAGGPRDLPSQLAFLTRATRWSSMTCADSDKAGAATDSEDDLRARDAQALGLPPNAGCNAPLSDLAQLSRALRYDWRYWRLASAPEEYEDPGEDDSFNELPYRTWAPNDYNPQWDPQTAFGPNTTVARRLSHHRARAGRPLRRPLPVQPADRGRGHFPLYSSDGVLVIPC</sequence>
<evidence type="ECO:0000313" key="3">
    <source>
        <dbReference type="Proteomes" id="UP000113346"/>
    </source>
</evidence>
<feature type="region of interest" description="Disordered" evidence="1">
    <location>
        <begin position="69"/>
        <end position="90"/>
    </location>
</feature>
<evidence type="ECO:0000313" key="2">
    <source>
        <dbReference type="EMBL" id="AEV80710.1"/>
    </source>
</evidence>
<feature type="compositionally biased region" description="Pro residues" evidence="1">
    <location>
        <begin position="29"/>
        <end position="51"/>
    </location>
</feature>
<proteinExistence type="predicted"/>
<feature type="compositionally biased region" description="Basic residues" evidence="1">
    <location>
        <begin position="395"/>
        <end position="407"/>
    </location>
</feature>
<organism evidence="2 3">
    <name type="scientific">Simian cytomegalovirus (strain Colburn)</name>
    <dbReference type="NCBI Taxonomy" id="50292"/>
    <lineage>
        <taxon>Viruses</taxon>
        <taxon>Duplodnaviria</taxon>
        <taxon>Heunggongvirae</taxon>
        <taxon>Peploviricota</taxon>
        <taxon>Herviviricetes</taxon>
        <taxon>Herpesvirales</taxon>
        <taxon>Orthoherpesviridae</taxon>
        <taxon>Betaherpesvirinae</taxon>
        <taxon>Cytomegalovirus</taxon>
        <taxon>Cytomegalovirus cercopithecinebeta5</taxon>
    </lineage>
</organism>
<feature type="region of interest" description="Disordered" evidence="1">
    <location>
        <begin position="25"/>
        <end position="51"/>
    </location>
</feature>
<feature type="region of interest" description="Disordered" evidence="1">
    <location>
        <begin position="660"/>
        <end position="686"/>
    </location>
</feature>
<dbReference type="InterPro" id="IPR003360">
    <property type="entry name" value="US22-like"/>
</dbReference>
<feature type="compositionally biased region" description="Basic residues" evidence="1">
    <location>
        <begin position="661"/>
        <end position="674"/>
    </location>
</feature>
<protein>
    <submittedName>
        <fullName evidence="2">Tegument protein TRS1</fullName>
    </submittedName>
</protein>